<keyword evidence="2" id="KW-1185">Reference proteome</keyword>
<dbReference type="RefSeq" id="WP_230271990.1">
    <property type="nucleotide sequence ID" value="NZ_JAJKFW010000012.1"/>
</dbReference>
<dbReference type="Proteomes" id="UP001430306">
    <property type="component" value="Unassembled WGS sequence"/>
</dbReference>
<proteinExistence type="predicted"/>
<protein>
    <submittedName>
        <fullName evidence="1">Uncharacterized protein</fullName>
    </submittedName>
</protein>
<evidence type="ECO:0000313" key="1">
    <source>
        <dbReference type="EMBL" id="MCC9641657.1"/>
    </source>
</evidence>
<dbReference type="EMBL" id="JAJKFW010000012">
    <property type="protein sequence ID" value="MCC9641657.1"/>
    <property type="molecule type" value="Genomic_DNA"/>
</dbReference>
<sequence length="157" mass="17252">MGQYFKAINLDKQEYLCPWCLCGGAKLIEWSLNPYGSVFPYLLRQSDCTGGGDLGGTVSQTIDLDAGDSISDLIAKTMTQEGKPMSLPSSAMAGRWAGDRIAMVGDYDSSGLYTVASNTYQNISGLLAEEYNRFMDVDEWKVQYDCCGSCRERESSE</sequence>
<reference evidence="1" key="1">
    <citation type="submission" date="2021-11" db="EMBL/GenBank/DDBJ databases">
        <title>Genome sequence.</title>
        <authorList>
            <person name="Sun Q."/>
        </authorList>
    </citation>
    <scope>NUCLEOTIDE SEQUENCE</scope>
    <source>
        <strain evidence="1">JC740</strain>
    </source>
</reference>
<gene>
    <name evidence="1" type="ORF">LOC71_05175</name>
</gene>
<comment type="caution">
    <text evidence="1">The sequence shown here is derived from an EMBL/GenBank/DDBJ whole genome shotgun (WGS) entry which is preliminary data.</text>
</comment>
<evidence type="ECO:0000313" key="2">
    <source>
        <dbReference type="Proteomes" id="UP001430306"/>
    </source>
</evidence>
<name>A0ABS8NDM1_9BACT</name>
<organism evidence="1 2">
    <name type="scientific">Rhodopirellula halodulae</name>
    <dbReference type="NCBI Taxonomy" id="2894198"/>
    <lineage>
        <taxon>Bacteria</taxon>
        <taxon>Pseudomonadati</taxon>
        <taxon>Planctomycetota</taxon>
        <taxon>Planctomycetia</taxon>
        <taxon>Pirellulales</taxon>
        <taxon>Pirellulaceae</taxon>
        <taxon>Rhodopirellula</taxon>
    </lineage>
</organism>
<accession>A0ABS8NDM1</accession>